<sequence>MPLESVAWYSEMEVNNSSSPNWRLDKGEQTANSNARLSTAQAHYTPPESPVRSAQRQSSYAENGFFQNYLRAFCHFEPPTEAEANDEALLMTVRIQPGDLILIHSVHANGWADGTVLTTNERGWLPTNYCETFDHPYMRNLLSAMTHFWDLLGASNDENLSTFVRQDYVRPLIAGVRFLLEHADCLHRDAPLVQRSTGLRRLRKGLLADLSSVVQIAKRLQEVVAEPLVGDAVQHLLDELMVKACKAVTRAVGFVDMLQQEGVGVVPLKQSSRKSVRVAVDTSAREAQHGKAHDGSELPDPIDSGKCFTEPAEPKQISEEDQAAAGDHVRSNSQKRLSRGPGSLISHRLSTVRYDAVHSDGLATERLAQAHDVCISQIAGFIGLYLHSSNPASELAAMTRRLQSTCDTMLDVLDRIAAVEPLGSCSIRKARRMFQWKLNDLTVETDKLFANAVRLDEDIVMEPSHRDHLVELSTSLIRAAGDCVVKVRRIVEQIGDFDLENPPSTRQAIPHDEDAVTGANNTEGQSHSSDPRPATSSTDSQSRSTQNASPTTRQRAKTTTAVHDLTRESSAKTSSRTPDKSISLTIPSYTPMESKADAAAPQLSPPNADTTKSARSSRTHSTSPVRKFSVGASISTSTDTRLSSMRDSGITAVSEISTRATTPDHAKDAPALVNSVDSFSSIPSTGNVESSIDAEAQLLQKTYANELTLNKDGQVTGGSLPALIEQLTTGDTAPDPQFVAAFFVTFRSFTTARELAQALIQRFDYIGEDKAVGVPVRLRIYNVFKGWLDTYWKVDGDREALGDIRYFALHKLKPLMPLAGERLLESIRKISASSQNGSASATFAPGPRKYNALSVSQEEIDCDAPEPMITRSQLNTLKKCVADSTASCSVMDFDPLEMARQLTVLGSRMFCEIQADEFLSLEWNKKDSLKAENVRNMCLLNTDVAHFVGDTILTPEDAKKRALVIKYWSKVATRCLELNNYESLMAIMCSLNSSVVQRLKRTWELVSKKSRARLDELNTVVDFSRNQMSLRRRLENAPTPCLPFLGVYLTDLIMLDAGNAKLRQLPGVRTSTGEALTVINFDKHMRMARIVAHLQHFQTPYKLQEVRDMQAWLHMHLDRMRSCNAQMVGDFHRRSLYIEPKRDAASATHAMLALPKLPEFRRATDPTASRAGAGSRDGSGGEEQQQQQSQSQQLVRPKTAGYAPTSKSFKSGGQAFEFLWKTRFDFKGRGEGVVEGT</sequence>
<name>A0A6A6PKF7_9PEZI</name>
<feature type="region of interest" description="Disordered" evidence="5">
    <location>
        <begin position="1157"/>
        <end position="1210"/>
    </location>
</feature>
<dbReference type="InterPro" id="IPR000651">
    <property type="entry name" value="Ras-like_Gua-exchang_fac_N"/>
</dbReference>
<dbReference type="CDD" id="cd06224">
    <property type="entry name" value="REM"/>
    <property type="match status" value="1"/>
</dbReference>
<dbReference type="PROSITE" id="PS50009">
    <property type="entry name" value="RASGEF_CAT"/>
    <property type="match status" value="1"/>
</dbReference>
<feature type="compositionally biased region" description="Polar residues" evidence="5">
    <location>
        <begin position="547"/>
        <end position="561"/>
    </location>
</feature>
<dbReference type="OrthoDB" id="546434at2759"/>
<evidence type="ECO:0000313" key="10">
    <source>
        <dbReference type="Proteomes" id="UP000799767"/>
    </source>
</evidence>
<feature type="region of interest" description="Disordered" evidence="5">
    <location>
        <begin position="515"/>
        <end position="648"/>
    </location>
</feature>
<dbReference type="GO" id="GO:0005886">
    <property type="term" value="C:plasma membrane"/>
    <property type="evidence" value="ECO:0007669"/>
    <property type="project" value="TreeGrafter"/>
</dbReference>
<dbReference type="InterPro" id="IPR036964">
    <property type="entry name" value="RASGEF_cat_dom_sf"/>
</dbReference>
<evidence type="ECO:0000259" key="8">
    <source>
        <dbReference type="PROSITE" id="PS50212"/>
    </source>
</evidence>
<dbReference type="InterPro" id="IPR023578">
    <property type="entry name" value="Ras_GEF_dom_sf"/>
</dbReference>
<proteinExistence type="predicted"/>
<dbReference type="InterPro" id="IPR001895">
    <property type="entry name" value="RASGEF_cat_dom"/>
</dbReference>
<feature type="domain" description="Ras-GEF" evidence="7">
    <location>
        <begin position="894"/>
        <end position="1141"/>
    </location>
</feature>
<dbReference type="Gene3D" id="1.20.870.10">
    <property type="entry name" value="Son of sevenless (SoS) protein Chain: S domain 1"/>
    <property type="match status" value="1"/>
</dbReference>
<organism evidence="9 10">
    <name type="scientific">Neohortaea acidophila</name>
    <dbReference type="NCBI Taxonomy" id="245834"/>
    <lineage>
        <taxon>Eukaryota</taxon>
        <taxon>Fungi</taxon>
        <taxon>Dikarya</taxon>
        <taxon>Ascomycota</taxon>
        <taxon>Pezizomycotina</taxon>
        <taxon>Dothideomycetes</taxon>
        <taxon>Dothideomycetidae</taxon>
        <taxon>Mycosphaerellales</taxon>
        <taxon>Teratosphaeriaceae</taxon>
        <taxon>Neohortaea</taxon>
    </lineage>
</organism>
<dbReference type="EMBL" id="MU001640">
    <property type="protein sequence ID" value="KAF2479983.1"/>
    <property type="molecule type" value="Genomic_DNA"/>
</dbReference>
<dbReference type="Pfam" id="PF00617">
    <property type="entry name" value="RasGEF"/>
    <property type="match status" value="1"/>
</dbReference>
<feature type="compositionally biased region" description="Polar residues" evidence="5">
    <location>
        <begin position="632"/>
        <end position="646"/>
    </location>
</feature>
<evidence type="ECO:0000256" key="5">
    <source>
        <dbReference type="SAM" id="MobiDB-lite"/>
    </source>
</evidence>
<dbReference type="SUPFAM" id="SSF48366">
    <property type="entry name" value="Ras GEF"/>
    <property type="match status" value="1"/>
</dbReference>
<keyword evidence="1 4" id="KW-0728">SH3 domain</keyword>
<dbReference type="GeneID" id="54475503"/>
<dbReference type="RefSeq" id="XP_033586553.1">
    <property type="nucleotide sequence ID" value="XM_033734501.1"/>
</dbReference>
<dbReference type="InterPro" id="IPR008937">
    <property type="entry name" value="Ras-like_GEF"/>
</dbReference>
<dbReference type="PANTHER" id="PTHR23113">
    <property type="entry name" value="GUANINE NUCLEOTIDE EXCHANGE FACTOR"/>
    <property type="match status" value="1"/>
</dbReference>
<dbReference type="PROSITE" id="PS50212">
    <property type="entry name" value="RASGEF_NTER"/>
    <property type="match status" value="1"/>
</dbReference>
<dbReference type="GO" id="GO:0007265">
    <property type="term" value="P:Ras protein signal transduction"/>
    <property type="evidence" value="ECO:0007669"/>
    <property type="project" value="TreeGrafter"/>
</dbReference>
<feature type="compositionally biased region" description="Polar residues" evidence="5">
    <location>
        <begin position="605"/>
        <end position="624"/>
    </location>
</feature>
<feature type="compositionally biased region" description="Basic and acidic residues" evidence="5">
    <location>
        <begin position="283"/>
        <end position="296"/>
    </location>
</feature>
<feature type="compositionally biased region" description="Polar residues" evidence="5">
    <location>
        <begin position="571"/>
        <end position="588"/>
    </location>
</feature>
<dbReference type="PANTHER" id="PTHR23113:SF354">
    <property type="entry name" value="BUD SITE SELECTION PROTEIN 5"/>
    <property type="match status" value="1"/>
</dbReference>
<dbReference type="Gene3D" id="1.10.840.10">
    <property type="entry name" value="Ras guanine-nucleotide exchange factors catalytic domain"/>
    <property type="match status" value="1"/>
</dbReference>
<dbReference type="Proteomes" id="UP000799767">
    <property type="component" value="Unassembled WGS sequence"/>
</dbReference>
<accession>A0A6A6PKF7</accession>
<dbReference type="CDD" id="cd00155">
    <property type="entry name" value="RasGEF"/>
    <property type="match status" value="1"/>
</dbReference>
<dbReference type="InterPro" id="IPR001452">
    <property type="entry name" value="SH3_domain"/>
</dbReference>
<evidence type="ECO:0000259" key="7">
    <source>
        <dbReference type="PROSITE" id="PS50009"/>
    </source>
</evidence>
<dbReference type="Gene3D" id="2.30.30.40">
    <property type="entry name" value="SH3 Domains"/>
    <property type="match status" value="1"/>
</dbReference>
<gene>
    <name evidence="9" type="ORF">BDY17DRAFT_303017</name>
</gene>
<reference evidence="9" key="1">
    <citation type="journal article" date="2020" name="Stud. Mycol.">
        <title>101 Dothideomycetes genomes: a test case for predicting lifestyles and emergence of pathogens.</title>
        <authorList>
            <person name="Haridas S."/>
            <person name="Albert R."/>
            <person name="Binder M."/>
            <person name="Bloem J."/>
            <person name="Labutti K."/>
            <person name="Salamov A."/>
            <person name="Andreopoulos B."/>
            <person name="Baker S."/>
            <person name="Barry K."/>
            <person name="Bills G."/>
            <person name="Bluhm B."/>
            <person name="Cannon C."/>
            <person name="Castanera R."/>
            <person name="Culley D."/>
            <person name="Daum C."/>
            <person name="Ezra D."/>
            <person name="Gonzalez J."/>
            <person name="Henrissat B."/>
            <person name="Kuo A."/>
            <person name="Liang C."/>
            <person name="Lipzen A."/>
            <person name="Lutzoni F."/>
            <person name="Magnuson J."/>
            <person name="Mondo S."/>
            <person name="Nolan M."/>
            <person name="Ohm R."/>
            <person name="Pangilinan J."/>
            <person name="Park H.-J."/>
            <person name="Ramirez L."/>
            <person name="Alfaro M."/>
            <person name="Sun H."/>
            <person name="Tritt A."/>
            <person name="Yoshinaga Y."/>
            <person name="Zwiers L.-H."/>
            <person name="Turgeon B."/>
            <person name="Goodwin S."/>
            <person name="Spatafora J."/>
            <person name="Crous P."/>
            <person name="Grigoriev I."/>
        </authorList>
    </citation>
    <scope>NUCLEOTIDE SEQUENCE</scope>
    <source>
        <strain evidence="9">CBS 113389</strain>
    </source>
</reference>
<evidence type="ECO:0000256" key="2">
    <source>
        <dbReference type="ARBA" id="ARBA00022658"/>
    </source>
</evidence>
<dbReference type="SMART" id="SM00229">
    <property type="entry name" value="RasGEFN"/>
    <property type="match status" value="1"/>
</dbReference>
<feature type="compositionally biased region" description="Low complexity" evidence="5">
    <location>
        <begin position="1168"/>
        <end position="1193"/>
    </location>
</feature>
<keyword evidence="2 3" id="KW-0344">Guanine-nucleotide releasing factor</keyword>
<feature type="compositionally biased region" description="Low complexity" evidence="5">
    <location>
        <begin position="535"/>
        <end position="546"/>
    </location>
</feature>
<feature type="domain" description="N-terminal Ras-GEF" evidence="8">
    <location>
        <begin position="711"/>
        <end position="831"/>
    </location>
</feature>
<feature type="region of interest" description="Disordered" evidence="5">
    <location>
        <begin position="277"/>
        <end position="342"/>
    </location>
</feature>
<feature type="compositionally biased region" description="Polar residues" evidence="5">
    <location>
        <begin position="518"/>
        <end position="528"/>
    </location>
</feature>
<evidence type="ECO:0000256" key="1">
    <source>
        <dbReference type="ARBA" id="ARBA00022443"/>
    </source>
</evidence>
<dbReference type="InterPro" id="IPR036028">
    <property type="entry name" value="SH3-like_dom_sf"/>
</dbReference>
<keyword evidence="10" id="KW-1185">Reference proteome</keyword>
<dbReference type="GO" id="GO:0005085">
    <property type="term" value="F:guanyl-nucleotide exchange factor activity"/>
    <property type="evidence" value="ECO:0007669"/>
    <property type="project" value="UniProtKB-KW"/>
</dbReference>
<evidence type="ECO:0000313" key="9">
    <source>
        <dbReference type="EMBL" id="KAF2479983.1"/>
    </source>
</evidence>
<dbReference type="SMART" id="SM00147">
    <property type="entry name" value="RasGEF"/>
    <property type="match status" value="1"/>
</dbReference>
<dbReference type="SUPFAM" id="SSF50044">
    <property type="entry name" value="SH3-domain"/>
    <property type="match status" value="1"/>
</dbReference>
<evidence type="ECO:0000256" key="4">
    <source>
        <dbReference type="PROSITE-ProRule" id="PRU00192"/>
    </source>
</evidence>
<evidence type="ECO:0000256" key="3">
    <source>
        <dbReference type="PROSITE-ProRule" id="PRU00168"/>
    </source>
</evidence>
<evidence type="ECO:0000259" key="6">
    <source>
        <dbReference type="PROSITE" id="PS50002"/>
    </source>
</evidence>
<dbReference type="PROSITE" id="PS50002">
    <property type="entry name" value="SH3"/>
    <property type="match status" value="1"/>
</dbReference>
<dbReference type="AlphaFoldDB" id="A0A6A6PKF7"/>
<protein>
    <submittedName>
        <fullName evidence="9">Ras guanine nucleotide exchange factor domain-containing protein</fullName>
    </submittedName>
</protein>
<feature type="domain" description="SH3" evidence="6">
    <location>
        <begin position="65"/>
        <end position="135"/>
    </location>
</feature>
<dbReference type="Pfam" id="PF00618">
    <property type="entry name" value="RasGEF_N"/>
    <property type="match status" value="1"/>
</dbReference>